<keyword evidence="1" id="KW-0812">Transmembrane</keyword>
<evidence type="ECO:0000256" key="1">
    <source>
        <dbReference type="SAM" id="Phobius"/>
    </source>
</evidence>
<feature type="non-terminal residue" evidence="2">
    <location>
        <position position="1"/>
    </location>
</feature>
<organism evidence="2 3">
    <name type="scientific">Candidatus Caccosoma faecigallinarum</name>
    <dbReference type="NCBI Taxonomy" id="2840720"/>
    <lineage>
        <taxon>Bacteria</taxon>
        <taxon>Bacillati</taxon>
        <taxon>Bacillota</taxon>
        <taxon>Bacillota incertae sedis</taxon>
        <taxon>Candidatus Caccosoma</taxon>
    </lineage>
</organism>
<sequence length="156" mass="18488">KIVPNIDAHDYGRYVYKRQKLLDKMEDSYIAKNINTIKIKYYYLTRNMIISNLKSDDERAYYIVDKNKKVSKDLLPRLIYTVAFTLIISSIILDPNFENLNAIFWLNFITNVFTLVFSFFTGSNYGKEFAETVVIANYYTKKQIIDDYKIWKNRGA</sequence>
<dbReference type="AlphaFoldDB" id="A0A9D1KA21"/>
<gene>
    <name evidence="2" type="ORF">IAD04_05700</name>
</gene>
<feature type="transmembrane region" description="Helical" evidence="1">
    <location>
        <begin position="74"/>
        <end position="93"/>
    </location>
</feature>
<dbReference type="EMBL" id="DVKI01000180">
    <property type="protein sequence ID" value="HIT17847.1"/>
    <property type="molecule type" value="Genomic_DNA"/>
</dbReference>
<reference evidence="2" key="2">
    <citation type="journal article" date="2021" name="PeerJ">
        <title>Extensive microbial diversity within the chicken gut microbiome revealed by metagenomics and culture.</title>
        <authorList>
            <person name="Gilroy R."/>
            <person name="Ravi A."/>
            <person name="Getino M."/>
            <person name="Pursley I."/>
            <person name="Horton D.L."/>
            <person name="Alikhan N.F."/>
            <person name="Baker D."/>
            <person name="Gharbi K."/>
            <person name="Hall N."/>
            <person name="Watson M."/>
            <person name="Adriaenssens E.M."/>
            <person name="Foster-Nyarko E."/>
            <person name="Jarju S."/>
            <person name="Secka A."/>
            <person name="Antonio M."/>
            <person name="Oren A."/>
            <person name="Chaudhuri R.R."/>
            <person name="La Ragione R."/>
            <person name="Hildebrand F."/>
            <person name="Pallen M.J."/>
        </authorList>
    </citation>
    <scope>NUCLEOTIDE SEQUENCE</scope>
    <source>
        <strain evidence="2">14508</strain>
    </source>
</reference>
<dbReference type="Proteomes" id="UP000886893">
    <property type="component" value="Unassembled WGS sequence"/>
</dbReference>
<protein>
    <submittedName>
        <fullName evidence="2">Uncharacterized protein</fullName>
    </submittedName>
</protein>
<comment type="caution">
    <text evidence="2">The sequence shown here is derived from an EMBL/GenBank/DDBJ whole genome shotgun (WGS) entry which is preliminary data.</text>
</comment>
<reference evidence="2" key="1">
    <citation type="submission" date="2020-10" db="EMBL/GenBank/DDBJ databases">
        <authorList>
            <person name="Gilroy R."/>
        </authorList>
    </citation>
    <scope>NUCLEOTIDE SEQUENCE</scope>
    <source>
        <strain evidence="2">14508</strain>
    </source>
</reference>
<keyword evidence="1" id="KW-1133">Transmembrane helix</keyword>
<name>A0A9D1KA21_9FIRM</name>
<evidence type="ECO:0000313" key="3">
    <source>
        <dbReference type="Proteomes" id="UP000886893"/>
    </source>
</evidence>
<accession>A0A9D1KA21</accession>
<keyword evidence="1" id="KW-0472">Membrane</keyword>
<proteinExistence type="predicted"/>
<feature type="transmembrane region" description="Helical" evidence="1">
    <location>
        <begin position="99"/>
        <end position="120"/>
    </location>
</feature>
<evidence type="ECO:0000313" key="2">
    <source>
        <dbReference type="EMBL" id="HIT17847.1"/>
    </source>
</evidence>